<name>A0A903V5W3_AEDAE</name>
<accession>A0A903V5W3</accession>
<sequence>MHFKKLKKSVVSATSRKQQTKKVVHKNRYSTFNNSDENFPQSSLRAAQKKVVLQQSSNQQLSAKQMTPYIEIEFRDAPKKRIKRNLSLDCDENDNETRCCRYPLTVDFEKFGWDWIIAPKRYEASYCAGECMLSFLPKYEHTHVMQLSTSAIPCCSPKKMSPIKLLYFDLSYRVIYSTIPNMIVEKCSCS</sequence>
<evidence type="ECO:0000259" key="10">
    <source>
        <dbReference type="PROSITE" id="PS51362"/>
    </source>
</evidence>
<evidence type="ECO:0000256" key="6">
    <source>
        <dbReference type="ARBA" id="ARBA00023030"/>
    </source>
</evidence>
<feature type="domain" description="TGF-beta family profile" evidence="10">
    <location>
        <begin position="81"/>
        <end position="190"/>
    </location>
</feature>
<gene>
    <name evidence="11" type="primary">5577632</name>
</gene>
<evidence type="ECO:0000256" key="7">
    <source>
        <dbReference type="ARBA" id="ARBA00023157"/>
    </source>
</evidence>
<keyword evidence="7" id="KW-1015">Disulfide bond</keyword>
<dbReference type="Gene3D" id="2.10.90.10">
    <property type="entry name" value="Cystine-knot cytokines"/>
    <property type="match status" value="1"/>
</dbReference>
<evidence type="ECO:0000256" key="8">
    <source>
        <dbReference type="RuleBase" id="RU000354"/>
    </source>
</evidence>
<dbReference type="PANTHER" id="PTHR11848">
    <property type="entry name" value="TGF-BETA FAMILY"/>
    <property type="match status" value="1"/>
</dbReference>
<keyword evidence="6 8" id="KW-0339">Growth factor</keyword>
<dbReference type="AlphaFoldDB" id="A0A903V5W3"/>
<dbReference type="Proteomes" id="UP000008820">
    <property type="component" value="Chromosome 1"/>
</dbReference>
<dbReference type="InterPro" id="IPR017948">
    <property type="entry name" value="TGFb_CS"/>
</dbReference>
<comment type="subcellular location">
    <subcellularLocation>
        <location evidence="1">Secreted</location>
    </subcellularLocation>
</comment>
<dbReference type="GO" id="GO:0005125">
    <property type="term" value="F:cytokine activity"/>
    <property type="evidence" value="ECO:0007669"/>
    <property type="project" value="TreeGrafter"/>
</dbReference>
<keyword evidence="12" id="KW-1185">Reference proteome</keyword>
<evidence type="ECO:0000256" key="4">
    <source>
        <dbReference type="ARBA" id="ARBA00022685"/>
    </source>
</evidence>
<evidence type="ECO:0000256" key="1">
    <source>
        <dbReference type="ARBA" id="ARBA00004613"/>
    </source>
</evidence>
<keyword evidence="3" id="KW-0964">Secreted</keyword>
<comment type="similarity">
    <text evidence="2 8">Belongs to the TGF-beta family.</text>
</comment>
<dbReference type="SUPFAM" id="SSF57501">
    <property type="entry name" value="Cystine-knot cytokines"/>
    <property type="match status" value="1"/>
</dbReference>
<dbReference type="Pfam" id="PF00019">
    <property type="entry name" value="TGF_beta"/>
    <property type="match status" value="1"/>
</dbReference>
<dbReference type="FunFam" id="2.10.90.10:FF:000006">
    <property type="entry name" value="growth/differentiation factor 8"/>
    <property type="match status" value="1"/>
</dbReference>
<dbReference type="PROSITE" id="PS51362">
    <property type="entry name" value="TGF_BETA_2"/>
    <property type="match status" value="1"/>
</dbReference>
<protein>
    <recommendedName>
        <fullName evidence="10">TGF-beta family profile domain-containing protein</fullName>
    </recommendedName>
</protein>
<dbReference type="PROSITE" id="PS00250">
    <property type="entry name" value="TGF_BETA_1"/>
    <property type="match status" value="1"/>
</dbReference>
<evidence type="ECO:0000256" key="2">
    <source>
        <dbReference type="ARBA" id="ARBA00006656"/>
    </source>
</evidence>
<feature type="region of interest" description="Disordered" evidence="9">
    <location>
        <begin position="1"/>
        <end position="24"/>
    </location>
</feature>
<evidence type="ECO:0000256" key="5">
    <source>
        <dbReference type="ARBA" id="ARBA00022729"/>
    </source>
</evidence>
<keyword evidence="4" id="KW-0165">Cleavage on pair of basic residues</keyword>
<dbReference type="OrthoDB" id="5948587at2759"/>
<evidence type="ECO:0000313" key="11">
    <source>
        <dbReference type="EnsemblMetazoa" id="AAEL019575-PA"/>
    </source>
</evidence>
<dbReference type="InterPro" id="IPR001839">
    <property type="entry name" value="TGF-b_C"/>
</dbReference>
<dbReference type="InterPro" id="IPR029034">
    <property type="entry name" value="Cystine-knot_cytokine"/>
</dbReference>
<evidence type="ECO:0000256" key="9">
    <source>
        <dbReference type="SAM" id="MobiDB-lite"/>
    </source>
</evidence>
<dbReference type="SMART" id="SM00204">
    <property type="entry name" value="TGFB"/>
    <property type="match status" value="1"/>
</dbReference>
<organism evidence="11 12">
    <name type="scientific">Aedes aegypti</name>
    <name type="common">Yellowfever mosquito</name>
    <name type="synonym">Culex aegypti</name>
    <dbReference type="NCBI Taxonomy" id="7159"/>
    <lineage>
        <taxon>Eukaryota</taxon>
        <taxon>Metazoa</taxon>
        <taxon>Ecdysozoa</taxon>
        <taxon>Arthropoda</taxon>
        <taxon>Hexapoda</taxon>
        <taxon>Insecta</taxon>
        <taxon>Pterygota</taxon>
        <taxon>Neoptera</taxon>
        <taxon>Endopterygota</taxon>
        <taxon>Diptera</taxon>
        <taxon>Nematocera</taxon>
        <taxon>Culicoidea</taxon>
        <taxon>Culicidae</taxon>
        <taxon>Culicinae</taxon>
        <taxon>Aedini</taxon>
        <taxon>Aedes</taxon>
        <taxon>Stegomyia</taxon>
    </lineage>
</organism>
<evidence type="ECO:0000256" key="3">
    <source>
        <dbReference type="ARBA" id="ARBA00022525"/>
    </source>
</evidence>
<dbReference type="PANTHER" id="PTHR11848:SF150">
    <property type="entry name" value="GROWTH_DIFFERENTIATION FACTOR 8"/>
    <property type="match status" value="1"/>
</dbReference>
<reference evidence="11" key="2">
    <citation type="submission" date="2022-10" db="UniProtKB">
        <authorList>
            <consortium name="EnsemblMetazoa"/>
        </authorList>
    </citation>
    <scope>IDENTIFICATION</scope>
    <source>
        <strain evidence="11">LVP_AGWG</strain>
    </source>
</reference>
<dbReference type="CDD" id="cd13751">
    <property type="entry name" value="TGF_beta_GDF8_like"/>
    <property type="match status" value="1"/>
</dbReference>
<dbReference type="GO" id="GO:0005615">
    <property type="term" value="C:extracellular space"/>
    <property type="evidence" value="ECO:0007669"/>
    <property type="project" value="TreeGrafter"/>
</dbReference>
<dbReference type="EnsemblMetazoa" id="AAEL019575-RA">
    <property type="protein sequence ID" value="AAEL019575-PA"/>
    <property type="gene ID" value="AAEL019575"/>
</dbReference>
<reference evidence="11 12" key="1">
    <citation type="submission" date="2017-06" db="EMBL/GenBank/DDBJ databases">
        <title>Aedes aegypti genome working group (AGWG) sequencing and assembly.</title>
        <authorList>
            <consortium name="Aedes aegypti Genome Working Group (AGWG)"/>
            <person name="Matthews B.J."/>
        </authorList>
    </citation>
    <scope>NUCLEOTIDE SEQUENCE [LARGE SCALE GENOMIC DNA]</scope>
    <source>
        <strain evidence="11 12">LVP_AGWG</strain>
    </source>
</reference>
<dbReference type="InterPro" id="IPR015615">
    <property type="entry name" value="TGF-beta-rel"/>
</dbReference>
<evidence type="ECO:0000313" key="12">
    <source>
        <dbReference type="Proteomes" id="UP000008820"/>
    </source>
</evidence>
<dbReference type="GO" id="GO:0008083">
    <property type="term" value="F:growth factor activity"/>
    <property type="evidence" value="ECO:0007669"/>
    <property type="project" value="UniProtKB-KW"/>
</dbReference>
<keyword evidence="5" id="KW-0732">Signal</keyword>
<proteinExistence type="inferred from homology"/>